<name>A0A1M5MTK7_9GAMM</name>
<dbReference type="GO" id="GO:0005886">
    <property type="term" value="C:plasma membrane"/>
    <property type="evidence" value="ECO:0007669"/>
    <property type="project" value="UniProtKB-SubCell"/>
</dbReference>
<evidence type="ECO:0000256" key="1">
    <source>
        <dbReference type="ARBA" id="ARBA00004651"/>
    </source>
</evidence>
<evidence type="ECO:0000313" key="7">
    <source>
        <dbReference type="EMBL" id="SHG80586.1"/>
    </source>
</evidence>
<evidence type="ECO:0000256" key="4">
    <source>
        <dbReference type="ARBA" id="ARBA00022989"/>
    </source>
</evidence>
<dbReference type="Proteomes" id="UP000199758">
    <property type="component" value="Unassembled WGS sequence"/>
</dbReference>
<feature type="transmembrane region" description="Helical" evidence="6">
    <location>
        <begin position="96"/>
        <end position="113"/>
    </location>
</feature>
<keyword evidence="8" id="KW-1185">Reference proteome</keyword>
<evidence type="ECO:0000256" key="6">
    <source>
        <dbReference type="SAM" id="Phobius"/>
    </source>
</evidence>
<keyword evidence="3 6" id="KW-0812">Transmembrane</keyword>
<feature type="transmembrane region" description="Helical" evidence="6">
    <location>
        <begin position="7"/>
        <end position="25"/>
    </location>
</feature>
<proteinExistence type="predicted"/>
<keyword evidence="2" id="KW-1003">Cell membrane</keyword>
<feature type="transmembrane region" description="Helical" evidence="6">
    <location>
        <begin position="71"/>
        <end position="90"/>
    </location>
</feature>
<dbReference type="OrthoDB" id="7066765at2"/>
<feature type="transmembrane region" description="Helical" evidence="6">
    <location>
        <begin position="31"/>
        <end position="50"/>
    </location>
</feature>
<dbReference type="Pfam" id="PF03899">
    <property type="entry name" value="ATP-synt_I"/>
    <property type="match status" value="1"/>
</dbReference>
<organism evidence="7 8">
    <name type="scientific">Hydrocarboniphaga daqingensis</name>
    <dbReference type="NCBI Taxonomy" id="490188"/>
    <lineage>
        <taxon>Bacteria</taxon>
        <taxon>Pseudomonadati</taxon>
        <taxon>Pseudomonadota</taxon>
        <taxon>Gammaproteobacteria</taxon>
        <taxon>Nevskiales</taxon>
        <taxon>Nevskiaceae</taxon>
        <taxon>Hydrocarboniphaga</taxon>
    </lineage>
</organism>
<keyword evidence="4 6" id="KW-1133">Transmembrane helix</keyword>
<dbReference type="AlphaFoldDB" id="A0A1M5MTK7"/>
<sequence length="115" mass="12638">MSLATRIVWYQLAVGLGAGLLWWWVSGFDAALAAAAGGAASALISYYAALKALGRAHRDPGAMLSDFFRAQAWKYVMVAVVFVAAIKIFGHQFLPFITAYLATLSIYWFSLLWKE</sequence>
<dbReference type="InterPro" id="IPR005598">
    <property type="entry name" value="ATP_synth_I"/>
</dbReference>
<reference evidence="7 8" key="1">
    <citation type="submission" date="2016-11" db="EMBL/GenBank/DDBJ databases">
        <authorList>
            <person name="Jaros S."/>
            <person name="Januszkiewicz K."/>
            <person name="Wedrychowicz H."/>
        </authorList>
    </citation>
    <scope>NUCLEOTIDE SEQUENCE [LARGE SCALE GENOMIC DNA]</scope>
    <source>
        <strain evidence="7 8">CGMCC 1.7049</strain>
    </source>
</reference>
<evidence type="ECO:0000256" key="2">
    <source>
        <dbReference type="ARBA" id="ARBA00022475"/>
    </source>
</evidence>
<protein>
    <submittedName>
        <fullName evidence="7">ATP synthase I chain</fullName>
    </submittedName>
</protein>
<comment type="subcellular location">
    <subcellularLocation>
        <location evidence="1">Cell membrane</location>
        <topology evidence="1">Multi-pass membrane protein</topology>
    </subcellularLocation>
</comment>
<dbReference type="RefSeq" id="WP_072896006.1">
    <property type="nucleotide sequence ID" value="NZ_FQWZ01000003.1"/>
</dbReference>
<evidence type="ECO:0000313" key="8">
    <source>
        <dbReference type="Proteomes" id="UP000199758"/>
    </source>
</evidence>
<gene>
    <name evidence="7" type="ORF">SAMN04488068_1452</name>
</gene>
<dbReference type="STRING" id="490188.SAMN04488068_1452"/>
<evidence type="ECO:0000256" key="3">
    <source>
        <dbReference type="ARBA" id="ARBA00022692"/>
    </source>
</evidence>
<dbReference type="EMBL" id="FQWZ01000003">
    <property type="protein sequence ID" value="SHG80586.1"/>
    <property type="molecule type" value="Genomic_DNA"/>
</dbReference>
<evidence type="ECO:0000256" key="5">
    <source>
        <dbReference type="ARBA" id="ARBA00023136"/>
    </source>
</evidence>
<keyword evidence="5 6" id="KW-0472">Membrane</keyword>
<accession>A0A1M5MTK7</accession>